<evidence type="ECO:0000313" key="1">
    <source>
        <dbReference type="EMBL" id="MBY0758026.1"/>
    </source>
</evidence>
<dbReference type="InterPro" id="IPR052018">
    <property type="entry name" value="PHP_domain"/>
</dbReference>
<organism evidence="1 2">
    <name type="scientific">Sellimonas caecigallum</name>
    <dbReference type="NCBI Taxonomy" id="2592333"/>
    <lineage>
        <taxon>Bacteria</taxon>
        <taxon>Bacillati</taxon>
        <taxon>Bacillota</taxon>
        <taxon>Clostridia</taxon>
        <taxon>Lachnospirales</taxon>
        <taxon>Lachnospiraceae</taxon>
        <taxon>Sellimonas</taxon>
    </lineage>
</organism>
<reference evidence="1 2" key="1">
    <citation type="journal article" date="2020" name="New Microbes New Infect">
        <title>Sellimonas caecigallum sp. nov., description and genome sequence of a new member of the Sellimonas genus isolated from the cecum of feral chicken.</title>
        <authorList>
            <person name="Wongkuna S."/>
            <person name="Ghimire S."/>
            <person name="Antony L."/>
            <person name="Chankhamhaengdecha S."/>
            <person name="Janvilisri T."/>
            <person name="Scaria J."/>
        </authorList>
    </citation>
    <scope>NUCLEOTIDE SEQUENCE [LARGE SCALE GENOMIC DNA]</scope>
    <source>
        <strain evidence="1 2">SW451</strain>
    </source>
</reference>
<protein>
    <submittedName>
        <fullName evidence="1">PHP domain-containing protein</fullName>
    </submittedName>
</protein>
<dbReference type="EMBL" id="VIRV01000002">
    <property type="protein sequence ID" value="MBY0758026.1"/>
    <property type="molecule type" value="Genomic_DNA"/>
</dbReference>
<accession>A0ABS7L4S3</accession>
<dbReference type="RefSeq" id="WP_087199840.1">
    <property type="nucleotide sequence ID" value="NZ_CP173660.1"/>
</dbReference>
<name>A0ABS7L4S3_9FIRM</name>
<dbReference type="PANTHER" id="PTHR42924">
    <property type="entry name" value="EXONUCLEASE"/>
    <property type="match status" value="1"/>
</dbReference>
<gene>
    <name evidence="1" type="ORF">FLB61_02750</name>
</gene>
<dbReference type="InterPro" id="IPR016195">
    <property type="entry name" value="Pol/histidinol_Pase-like"/>
</dbReference>
<dbReference type="PANTHER" id="PTHR42924:SF3">
    <property type="entry name" value="POLYMERASE_HISTIDINOL PHOSPHATASE N-TERMINAL DOMAIN-CONTAINING PROTEIN"/>
    <property type="match status" value="1"/>
</dbReference>
<evidence type="ECO:0000313" key="2">
    <source>
        <dbReference type="Proteomes" id="UP000779049"/>
    </source>
</evidence>
<dbReference type="SUPFAM" id="SSF89550">
    <property type="entry name" value="PHP domain-like"/>
    <property type="match status" value="1"/>
</dbReference>
<dbReference type="Proteomes" id="UP000779049">
    <property type="component" value="Unassembled WGS sequence"/>
</dbReference>
<comment type="caution">
    <text evidence="1">The sequence shown here is derived from an EMBL/GenBank/DDBJ whole genome shotgun (WGS) entry which is preliminary data.</text>
</comment>
<sequence>MEKSITLFINKSTPKKLTEEIVITKPLKRLTISIDVEKDEYALMGYIVIRDEKNRIRFQKMAGYGEKIISIGKHAGDTTISGVPGPIGAGTWTLTVFLFTEYIEQKLGDLTFPLRFHISDRKAQITETIGKSLWVDRHYREQIWLGYYNRKTFYSSRKRWYKGDFHTHTHLSDGKETIENAMRKAVEMDMDFYVPTEHNVVPTGWIDDSLLILPGVEITTEIGHCNLIGIDKMPERLPEIMEFNQEPEIGEYLHETIREAKKRNWIVSINHPFLTIWKWKYGEARLSDIDCIEIINDPTYTDAKPSNDKAIRFLDFLWQNGHRIWGIGGSDSHNLAEERYEGASLPSIAGDPGTYVHCDSLTPELLVEGVKKGHIYVSRFCTADIRIESEGREFLPGDKLENCNRTVKMEIEVKGCSQTPEVYVIVNGERKKLVTDASQEGVRAADEVAFREGEWNWARFEVRTKEGDFLLYSNPVWQGTKKAAFLNYKEALEVFDED</sequence>
<proteinExistence type="predicted"/>
<dbReference type="CDD" id="cd07432">
    <property type="entry name" value="PHP_HisPPase"/>
    <property type="match status" value="1"/>
</dbReference>
<dbReference type="NCBIfam" id="NF038032">
    <property type="entry name" value="CehA_McbA_metalo"/>
    <property type="match status" value="1"/>
</dbReference>
<dbReference type="Gene3D" id="3.20.20.140">
    <property type="entry name" value="Metal-dependent hydrolases"/>
    <property type="match status" value="1"/>
</dbReference>
<keyword evidence="2" id="KW-1185">Reference proteome</keyword>